<dbReference type="AlphaFoldDB" id="A0A0L0V3E9"/>
<feature type="region of interest" description="Disordered" evidence="1">
    <location>
        <begin position="83"/>
        <end position="174"/>
    </location>
</feature>
<protein>
    <submittedName>
        <fullName evidence="2">Uncharacterized protein</fullName>
    </submittedName>
</protein>
<feature type="compositionally biased region" description="Low complexity" evidence="1">
    <location>
        <begin position="84"/>
        <end position="93"/>
    </location>
</feature>
<dbReference type="OrthoDB" id="10572386at2759"/>
<gene>
    <name evidence="2" type="ORF">PSTG_12816</name>
</gene>
<reference evidence="3" key="1">
    <citation type="submission" date="2014-03" db="EMBL/GenBank/DDBJ databases">
        <title>The Genome Sequence of Puccinia striiformis f. sp. tritici PST-78.</title>
        <authorList>
            <consortium name="The Broad Institute Genome Sequencing Platform"/>
            <person name="Cuomo C."/>
            <person name="Hulbert S."/>
            <person name="Chen X."/>
            <person name="Walker B."/>
            <person name="Young S.K."/>
            <person name="Zeng Q."/>
            <person name="Gargeya S."/>
            <person name="Fitzgerald M."/>
            <person name="Haas B."/>
            <person name="Abouelleil A."/>
            <person name="Alvarado L."/>
            <person name="Arachchi H.M."/>
            <person name="Berlin A.M."/>
            <person name="Chapman S.B."/>
            <person name="Goldberg J."/>
            <person name="Griggs A."/>
            <person name="Gujja S."/>
            <person name="Hansen M."/>
            <person name="Howarth C."/>
            <person name="Imamovic A."/>
            <person name="Larimer J."/>
            <person name="McCowan C."/>
            <person name="Montmayeur A."/>
            <person name="Murphy C."/>
            <person name="Neiman D."/>
            <person name="Pearson M."/>
            <person name="Priest M."/>
            <person name="Roberts A."/>
            <person name="Saif S."/>
            <person name="Shea T."/>
            <person name="Sisk P."/>
            <person name="Sykes S."/>
            <person name="Wortman J."/>
            <person name="Nusbaum C."/>
            <person name="Birren B."/>
        </authorList>
    </citation>
    <scope>NUCLEOTIDE SEQUENCE [LARGE SCALE GENOMIC DNA]</scope>
    <source>
        <strain evidence="3">race PST-78</strain>
    </source>
</reference>
<feature type="compositionally biased region" description="Basic and acidic residues" evidence="1">
    <location>
        <begin position="153"/>
        <end position="168"/>
    </location>
</feature>
<accession>A0A0L0V3E9</accession>
<dbReference type="Proteomes" id="UP000054564">
    <property type="component" value="Unassembled WGS sequence"/>
</dbReference>
<dbReference type="EMBL" id="AJIL01000129">
    <property type="protein sequence ID" value="KNE93812.1"/>
    <property type="molecule type" value="Genomic_DNA"/>
</dbReference>
<proteinExistence type="predicted"/>
<name>A0A0L0V3E9_9BASI</name>
<keyword evidence="3" id="KW-1185">Reference proteome</keyword>
<evidence type="ECO:0000256" key="1">
    <source>
        <dbReference type="SAM" id="MobiDB-lite"/>
    </source>
</evidence>
<dbReference type="STRING" id="1165861.A0A0L0V3E9"/>
<evidence type="ECO:0000313" key="3">
    <source>
        <dbReference type="Proteomes" id="UP000054564"/>
    </source>
</evidence>
<organism evidence="2 3">
    <name type="scientific">Puccinia striiformis f. sp. tritici PST-78</name>
    <dbReference type="NCBI Taxonomy" id="1165861"/>
    <lineage>
        <taxon>Eukaryota</taxon>
        <taxon>Fungi</taxon>
        <taxon>Dikarya</taxon>
        <taxon>Basidiomycota</taxon>
        <taxon>Pucciniomycotina</taxon>
        <taxon>Pucciniomycetes</taxon>
        <taxon>Pucciniales</taxon>
        <taxon>Pucciniaceae</taxon>
        <taxon>Puccinia</taxon>
    </lineage>
</organism>
<evidence type="ECO:0000313" key="2">
    <source>
        <dbReference type="EMBL" id="KNE93812.1"/>
    </source>
</evidence>
<sequence>MDIQPLLAESGTHRQYRVSVAHRHCDALPSIGTLDIGDPATMQPISDPRIKCFAALPPNADTWYKYLTLTDFAYQSHHTSAMARTPRVSASPRPSSPSRPPSRQSSQIITPVKSHLNYVRTNNDTRRSLVNSSRVQKSVKKRKIQAVADTDDSDHSSDDPEEIPERHSAAQSEANLDVEILDLAQNSDEENQKANKSKKKPTRAAAVTGFDKVELYYEPPRRAEGVVDGPKLFFKCKWCSKPYKKGKDT</sequence>
<comment type="caution">
    <text evidence="2">The sequence shown here is derived from an EMBL/GenBank/DDBJ whole genome shotgun (WGS) entry which is preliminary data.</text>
</comment>